<keyword evidence="2" id="KW-1185">Reference proteome</keyword>
<proteinExistence type="predicted"/>
<evidence type="ECO:0000313" key="2">
    <source>
        <dbReference type="Proteomes" id="UP001524569"/>
    </source>
</evidence>
<feature type="non-terminal residue" evidence="1">
    <location>
        <position position="1"/>
    </location>
</feature>
<dbReference type="RefSeq" id="WP_256612974.1">
    <property type="nucleotide sequence ID" value="NZ_JANIBM010000089.1"/>
</dbReference>
<evidence type="ECO:0000313" key="1">
    <source>
        <dbReference type="EMBL" id="MCQ8183757.1"/>
    </source>
</evidence>
<dbReference type="Pfam" id="PF07209">
    <property type="entry name" value="DUF1415"/>
    <property type="match status" value="1"/>
</dbReference>
<dbReference type="Proteomes" id="UP001524569">
    <property type="component" value="Unassembled WGS sequence"/>
</dbReference>
<organism evidence="1 2">
    <name type="scientific">Methylomonas aurea</name>
    <dbReference type="NCBI Taxonomy" id="2952224"/>
    <lineage>
        <taxon>Bacteria</taxon>
        <taxon>Pseudomonadati</taxon>
        <taxon>Pseudomonadota</taxon>
        <taxon>Gammaproteobacteria</taxon>
        <taxon>Methylococcales</taxon>
        <taxon>Methylococcaceae</taxon>
        <taxon>Methylomonas</taxon>
    </lineage>
</organism>
<reference evidence="1 2" key="1">
    <citation type="submission" date="2022-07" db="EMBL/GenBank/DDBJ databases">
        <title>Methylomonas rivi sp. nov., Methylomonas rosea sp. nov., Methylomonas aureus sp. nov. and Methylomonas subterranea sp. nov., four novel methanotrophs isolated from a freshwater creek and the deep terrestrial subsurface.</title>
        <authorList>
            <person name="Abin C."/>
            <person name="Sankaranarayanan K."/>
            <person name="Garner C."/>
            <person name="Sindelar R."/>
            <person name="Kotary K."/>
            <person name="Garner R."/>
            <person name="Barclay S."/>
            <person name="Lawson P."/>
            <person name="Krumholz L."/>
        </authorList>
    </citation>
    <scope>NUCLEOTIDE SEQUENCE [LARGE SCALE GENOMIC DNA]</scope>
    <source>
        <strain evidence="1 2">SURF-1</strain>
    </source>
</reference>
<dbReference type="EMBL" id="JANIBM010000089">
    <property type="protein sequence ID" value="MCQ8183757.1"/>
    <property type="molecule type" value="Genomic_DNA"/>
</dbReference>
<accession>A0ABT1UNE2</accession>
<comment type="caution">
    <text evidence="1">The sequence shown here is derived from an EMBL/GenBank/DDBJ whole genome shotgun (WGS) entry which is preliminary data.</text>
</comment>
<protein>
    <submittedName>
        <fullName evidence="1">DUF1415 domain-containing protein</fullName>
    </submittedName>
</protein>
<dbReference type="InterPro" id="IPR009858">
    <property type="entry name" value="DUF1415"/>
</dbReference>
<gene>
    <name evidence="1" type="ORF">NP603_21835</name>
</gene>
<sequence>QLLTDQGYEGIYQLASFHPRYRFADSDETDPSNYTNRSPYPMLHLIRESSIENALAIYPDPAAIPERNIELTRRLGLKKLQDIVSACLEPTTSDKSSHE</sequence>
<name>A0ABT1UNE2_9GAMM</name>